<dbReference type="EMBL" id="JAJHUN010000008">
    <property type="protein sequence ID" value="KAJ4152828.1"/>
    <property type="molecule type" value="Genomic_DNA"/>
</dbReference>
<keyword evidence="3" id="KW-0539">Nucleus</keyword>
<dbReference type="PROSITE" id="PS50048">
    <property type="entry name" value="ZN2_CY6_FUNGAL_2"/>
    <property type="match status" value="1"/>
</dbReference>
<dbReference type="InterPro" id="IPR001138">
    <property type="entry name" value="Zn2Cys6_DnaBD"/>
</dbReference>
<dbReference type="RefSeq" id="XP_056053486.1">
    <property type="nucleotide sequence ID" value="XM_056196325.1"/>
</dbReference>
<dbReference type="CDD" id="cd12148">
    <property type="entry name" value="fungal_TF_MHR"/>
    <property type="match status" value="1"/>
</dbReference>
<evidence type="ECO:0000256" key="3">
    <source>
        <dbReference type="ARBA" id="ARBA00023242"/>
    </source>
</evidence>
<dbReference type="SMART" id="SM00066">
    <property type="entry name" value="GAL4"/>
    <property type="match status" value="1"/>
</dbReference>
<name>A0A9W8QDC5_AKAMU</name>
<keyword evidence="6" id="KW-1185">Reference proteome</keyword>
<organism evidence="5 6">
    <name type="scientific">Akanthomyces muscarius</name>
    <name type="common">Entomopathogenic fungus</name>
    <name type="synonym">Lecanicillium muscarium</name>
    <dbReference type="NCBI Taxonomy" id="2231603"/>
    <lineage>
        <taxon>Eukaryota</taxon>
        <taxon>Fungi</taxon>
        <taxon>Dikarya</taxon>
        <taxon>Ascomycota</taxon>
        <taxon>Pezizomycotina</taxon>
        <taxon>Sordariomycetes</taxon>
        <taxon>Hypocreomycetidae</taxon>
        <taxon>Hypocreales</taxon>
        <taxon>Cordycipitaceae</taxon>
        <taxon>Akanthomyces</taxon>
    </lineage>
</organism>
<dbReference type="PANTHER" id="PTHR31001:SF76">
    <property type="entry name" value="ZN(2)-C6 FUNGAL-TYPE DOMAIN-CONTAINING PROTEIN"/>
    <property type="match status" value="1"/>
</dbReference>
<keyword evidence="2" id="KW-0479">Metal-binding</keyword>
<dbReference type="Proteomes" id="UP001144673">
    <property type="component" value="Chromosome 5"/>
</dbReference>
<dbReference type="Pfam" id="PF04082">
    <property type="entry name" value="Fungal_trans"/>
    <property type="match status" value="1"/>
</dbReference>
<evidence type="ECO:0000313" key="6">
    <source>
        <dbReference type="Proteomes" id="UP001144673"/>
    </source>
</evidence>
<dbReference type="GeneID" id="80896507"/>
<dbReference type="AlphaFoldDB" id="A0A9W8QDC5"/>
<dbReference type="GO" id="GO:0000981">
    <property type="term" value="F:DNA-binding transcription factor activity, RNA polymerase II-specific"/>
    <property type="evidence" value="ECO:0007669"/>
    <property type="project" value="InterPro"/>
</dbReference>
<dbReference type="InterPro" id="IPR050613">
    <property type="entry name" value="Sec_Metabolite_Reg"/>
</dbReference>
<comment type="caution">
    <text evidence="5">The sequence shown here is derived from an EMBL/GenBank/DDBJ whole genome shotgun (WGS) entry which is preliminary data.</text>
</comment>
<evidence type="ECO:0000256" key="1">
    <source>
        <dbReference type="ARBA" id="ARBA00004123"/>
    </source>
</evidence>
<dbReference type="PROSITE" id="PS00463">
    <property type="entry name" value="ZN2_CY6_FUNGAL_1"/>
    <property type="match status" value="1"/>
</dbReference>
<dbReference type="GO" id="GO:0006351">
    <property type="term" value="P:DNA-templated transcription"/>
    <property type="evidence" value="ECO:0007669"/>
    <property type="project" value="InterPro"/>
</dbReference>
<feature type="domain" description="Zn(2)-C6 fungal-type" evidence="4">
    <location>
        <begin position="16"/>
        <end position="45"/>
    </location>
</feature>
<reference evidence="5" key="1">
    <citation type="journal article" date="2023" name="Access Microbiol">
        <title>De-novo genome assembly for Akanthomyces muscarius, a biocontrol agent of insect agricultural pests.</title>
        <authorList>
            <person name="Erdos Z."/>
            <person name="Studholme D.J."/>
            <person name="Raymond B."/>
            <person name="Sharma M."/>
        </authorList>
    </citation>
    <scope>NUCLEOTIDE SEQUENCE</scope>
    <source>
        <strain evidence="5">Ve6</strain>
    </source>
</reference>
<dbReference type="KEGG" id="amus:LMH87_009348"/>
<dbReference type="CDD" id="cd00067">
    <property type="entry name" value="GAL4"/>
    <property type="match status" value="1"/>
</dbReference>
<evidence type="ECO:0000256" key="2">
    <source>
        <dbReference type="ARBA" id="ARBA00022723"/>
    </source>
</evidence>
<dbReference type="InterPro" id="IPR036864">
    <property type="entry name" value="Zn2-C6_fun-type_DNA-bd_sf"/>
</dbReference>
<proteinExistence type="predicted"/>
<sequence length="574" mass="65173">MVLRQRQRVSQRVPKACQECTRRKVRCDKTVPCSRCRRLKKTCSREDVLTTKVAARNVRTGDEATFLRRLRRILADDGSTEEAQALVEKRLYEVAEGAVQDASGETEEAALKEAPPDASLAVRTLESLVWSRQSTSCYPHRSGCRCAQHRGGLLLVEFHIEHLWWHHNALHATTFLNQCSIFWGTGQVTHRMWLALYLSIISSTLWTLVNSRTHRRRVNIDFNENVIAKQFKELLRTLYTEDFMSDPSMYSIQAIAISTRYAHNIGFSDSITNLLASAVGLAQAMGLHRIKSGEADDQQSIVTPHEPIEFENGKRLWWQLVVQDYFAIPFTESYLISRKHFTTPIPINCNDDMLELAEDIITLYIVWLPTARRTLAISVADKVVMLHRPFLLQAFRTSALPDVKQTCLSAAVTILLEHGNATSTSEETPSVWTQSAFCTTATVVLGLELLYGQTGPDSKHDGYLTILRDASERLEKRRCDMMAIKCGRLIHAFLEAHDDLAVSEQLTPGRERVHLADNIIRDHRLMSQVVSVEATEADLKSDGLSSNWMLYNDISLGPEQFAFDFDAWYNQIFT</sequence>
<dbReference type="GO" id="GO:0008270">
    <property type="term" value="F:zinc ion binding"/>
    <property type="evidence" value="ECO:0007669"/>
    <property type="project" value="InterPro"/>
</dbReference>
<dbReference type="Pfam" id="PF00172">
    <property type="entry name" value="Zn_clus"/>
    <property type="match status" value="1"/>
</dbReference>
<gene>
    <name evidence="5" type="ORF">LMH87_009348</name>
</gene>
<accession>A0A9W8QDC5</accession>
<evidence type="ECO:0000313" key="5">
    <source>
        <dbReference type="EMBL" id="KAJ4152828.1"/>
    </source>
</evidence>
<dbReference type="PANTHER" id="PTHR31001">
    <property type="entry name" value="UNCHARACTERIZED TRANSCRIPTIONAL REGULATORY PROTEIN"/>
    <property type="match status" value="1"/>
</dbReference>
<dbReference type="InterPro" id="IPR007219">
    <property type="entry name" value="XnlR_reg_dom"/>
</dbReference>
<dbReference type="SUPFAM" id="SSF57701">
    <property type="entry name" value="Zn2/Cys6 DNA-binding domain"/>
    <property type="match status" value="1"/>
</dbReference>
<comment type="subcellular location">
    <subcellularLocation>
        <location evidence="1">Nucleus</location>
    </subcellularLocation>
</comment>
<evidence type="ECO:0000259" key="4">
    <source>
        <dbReference type="PROSITE" id="PS50048"/>
    </source>
</evidence>
<dbReference type="GO" id="GO:0005634">
    <property type="term" value="C:nucleus"/>
    <property type="evidence" value="ECO:0007669"/>
    <property type="project" value="UniProtKB-SubCell"/>
</dbReference>
<dbReference type="GO" id="GO:0003677">
    <property type="term" value="F:DNA binding"/>
    <property type="evidence" value="ECO:0007669"/>
    <property type="project" value="InterPro"/>
</dbReference>
<protein>
    <recommendedName>
        <fullName evidence="4">Zn(2)-C6 fungal-type domain-containing protein</fullName>
    </recommendedName>
</protein>
<dbReference type="Gene3D" id="4.10.240.10">
    <property type="entry name" value="Zn(2)-C6 fungal-type DNA-binding domain"/>
    <property type="match status" value="1"/>
</dbReference>